<name>E1ID25_9CHLR</name>
<dbReference type="GO" id="GO:0009423">
    <property type="term" value="P:chorismate biosynthetic process"/>
    <property type="evidence" value="ECO:0007669"/>
    <property type="project" value="UniProtKB-UniRule"/>
</dbReference>
<dbReference type="GO" id="GO:0005829">
    <property type="term" value="C:cytosol"/>
    <property type="evidence" value="ECO:0007669"/>
    <property type="project" value="TreeGrafter"/>
</dbReference>
<dbReference type="InterPro" id="IPR031322">
    <property type="entry name" value="Shikimate/glucono_kinase"/>
</dbReference>
<comment type="catalytic activity">
    <reaction evidence="7">
        <text>shikimate + ATP = 3-phosphoshikimate + ADP + H(+)</text>
        <dbReference type="Rhea" id="RHEA:13121"/>
        <dbReference type="ChEBI" id="CHEBI:15378"/>
        <dbReference type="ChEBI" id="CHEBI:30616"/>
        <dbReference type="ChEBI" id="CHEBI:36208"/>
        <dbReference type="ChEBI" id="CHEBI:145989"/>
        <dbReference type="ChEBI" id="CHEBI:456216"/>
        <dbReference type="EC" id="2.7.1.71"/>
    </reaction>
</comment>
<dbReference type="SUPFAM" id="SSF52540">
    <property type="entry name" value="P-loop containing nucleoside triphosphate hydrolases"/>
    <property type="match status" value="1"/>
</dbReference>
<dbReference type="CDD" id="cd00464">
    <property type="entry name" value="SK"/>
    <property type="match status" value="1"/>
</dbReference>
<keyword evidence="9" id="KW-1185">Reference proteome</keyword>
<feature type="binding site" evidence="7">
    <location>
        <position position="143"/>
    </location>
    <ligand>
        <name>substrate</name>
    </ligand>
</feature>
<dbReference type="Gene3D" id="3.40.50.300">
    <property type="entry name" value="P-loop containing nucleotide triphosphate hydrolases"/>
    <property type="match status" value="1"/>
</dbReference>
<reference evidence="8 9" key="1">
    <citation type="journal article" date="2011" name="J. Bacteriol.">
        <title>Draft genome sequence of the anoxygenic filamentous phototrophic bacterium Oscillochloris trichoides subsp. DG-6.</title>
        <authorList>
            <person name="Kuznetsov B.B."/>
            <person name="Ivanovsky R.N."/>
            <person name="Keppen O.I."/>
            <person name="Sukhacheva M.V."/>
            <person name="Bumazhkin B.K."/>
            <person name="Patutina E.O."/>
            <person name="Beletsky A.V."/>
            <person name="Mardanov A.V."/>
            <person name="Baslerov R.V."/>
            <person name="Panteleeva A.N."/>
            <person name="Kolganova T.V."/>
            <person name="Ravin N.V."/>
            <person name="Skryabin K.G."/>
        </authorList>
    </citation>
    <scope>NUCLEOTIDE SEQUENCE [LARGE SCALE GENOMIC DNA]</scope>
    <source>
        <strain evidence="8 9">DG-6</strain>
    </source>
</reference>
<evidence type="ECO:0000256" key="7">
    <source>
        <dbReference type="HAMAP-Rule" id="MF_00109"/>
    </source>
</evidence>
<dbReference type="GO" id="GO:0009073">
    <property type="term" value="P:aromatic amino acid family biosynthetic process"/>
    <property type="evidence" value="ECO:0007669"/>
    <property type="project" value="UniProtKB-KW"/>
</dbReference>
<dbReference type="AlphaFoldDB" id="E1ID25"/>
<evidence type="ECO:0000313" key="9">
    <source>
        <dbReference type="Proteomes" id="UP000054010"/>
    </source>
</evidence>
<sequence>MKAARIYLIGFSGTGKSTVAQLVAAQLGWLAYDLDQIIAERRGMSITEIFAREGEASFRDYETAALHELDTERAAVIATGGGLPLRPENRSFMQATGWVICLEGRPELIHTRLQQQRDEPDAIRPLLETEDPLEKVRRLKAQRQPIYALADWTIHTDRLNPFQVAAEVVRAYGILEETQCG</sequence>
<accession>E1ID25</accession>
<dbReference type="Pfam" id="PF01202">
    <property type="entry name" value="SKI"/>
    <property type="match status" value="1"/>
</dbReference>
<proteinExistence type="inferred from homology"/>
<organism evidence="8 9">
    <name type="scientific">Oscillochloris trichoides DG-6</name>
    <dbReference type="NCBI Taxonomy" id="765420"/>
    <lineage>
        <taxon>Bacteria</taxon>
        <taxon>Bacillati</taxon>
        <taxon>Chloroflexota</taxon>
        <taxon>Chloroflexia</taxon>
        <taxon>Chloroflexales</taxon>
        <taxon>Chloroflexineae</taxon>
        <taxon>Oscillochloridaceae</taxon>
        <taxon>Oscillochloris</taxon>
    </lineage>
</organism>
<keyword evidence="2 7" id="KW-0808">Transferase</keyword>
<evidence type="ECO:0000256" key="6">
    <source>
        <dbReference type="ARBA" id="ARBA00023141"/>
    </source>
</evidence>
<comment type="caution">
    <text evidence="8">The sequence shown here is derived from an EMBL/GenBank/DDBJ whole genome shotgun (WGS) entry which is preliminary data.</text>
</comment>
<dbReference type="HAMAP" id="MF_00109">
    <property type="entry name" value="Shikimate_kinase"/>
    <property type="match status" value="1"/>
</dbReference>
<keyword evidence="7" id="KW-0479">Metal-binding</keyword>
<evidence type="ECO:0000256" key="3">
    <source>
        <dbReference type="ARBA" id="ARBA00022741"/>
    </source>
</evidence>
<comment type="function">
    <text evidence="7">Catalyzes the specific phosphorylation of the 3-hydroxyl group of shikimic acid using ATP as a cosubstrate.</text>
</comment>
<dbReference type="Proteomes" id="UP000054010">
    <property type="component" value="Unassembled WGS sequence"/>
</dbReference>
<dbReference type="HOGENOM" id="CLU_057607_4_0_0"/>
<keyword evidence="5 7" id="KW-0067">ATP-binding</keyword>
<comment type="similarity">
    <text evidence="7">Belongs to the shikimate kinase family.</text>
</comment>
<feature type="binding site" evidence="7">
    <location>
        <position position="59"/>
    </location>
    <ligand>
        <name>substrate</name>
    </ligand>
</feature>
<dbReference type="EC" id="2.7.1.71" evidence="7"/>
<keyword evidence="3 7" id="KW-0547">Nucleotide-binding</keyword>
<protein>
    <recommendedName>
        <fullName evidence="7">Shikimate kinase</fullName>
        <shortName evidence="7">SK</shortName>
        <ecNumber evidence="7">2.7.1.71</ecNumber>
    </recommendedName>
</protein>
<dbReference type="eggNOG" id="COG0703">
    <property type="taxonomic scope" value="Bacteria"/>
</dbReference>
<comment type="cofactor">
    <cofactor evidence="7">
        <name>Mg(2+)</name>
        <dbReference type="ChEBI" id="CHEBI:18420"/>
    </cofactor>
    <text evidence="7">Binds 1 Mg(2+) ion per subunit.</text>
</comment>
<dbReference type="PANTHER" id="PTHR21087">
    <property type="entry name" value="SHIKIMATE KINASE"/>
    <property type="match status" value="1"/>
</dbReference>
<evidence type="ECO:0000256" key="1">
    <source>
        <dbReference type="ARBA" id="ARBA00022605"/>
    </source>
</evidence>
<dbReference type="PANTHER" id="PTHR21087:SF16">
    <property type="entry name" value="SHIKIMATE KINASE 1, CHLOROPLASTIC"/>
    <property type="match status" value="1"/>
</dbReference>
<evidence type="ECO:0000256" key="2">
    <source>
        <dbReference type="ARBA" id="ARBA00022679"/>
    </source>
</evidence>
<comment type="pathway">
    <text evidence="7">Metabolic intermediate biosynthesis; chorismate biosynthesis; chorismate from D-erythrose 4-phosphate and phosphoenolpyruvate: step 5/7.</text>
</comment>
<evidence type="ECO:0000313" key="8">
    <source>
        <dbReference type="EMBL" id="EFO80896.1"/>
    </source>
</evidence>
<keyword evidence="1 7" id="KW-0028">Amino-acid biosynthesis</keyword>
<comment type="subcellular location">
    <subcellularLocation>
        <location evidence="7">Cytoplasm</location>
    </subcellularLocation>
</comment>
<dbReference type="InterPro" id="IPR000623">
    <property type="entry name" value="Shikimate_kinase/TSH1"/>
</dbReference>
<gene>
    <name evidence="7" type="primary">aroK</name>
    <name evidence="8" type="ORF">OSCT_1226</name>
</gene>
<dbReference type="GO" id="GO:0004765">
    <property type="term" value="F:shikimate kinase activity"/>
    <property type="evidence" value="ECO:0007669"/>
    <property type="project" value="UniProtKB-UniRule"/>
</dbReference>
<feature type="binding site" evidence="7">
    <location>
        <position position="124"/>
    </location>
    <ligand>
        <name>ATP</name>
        <dbReference type="ChEBI" id="CHEBI:30616"/>
    </ligand>
</feature>
<keyword evidence="7" id="KW-0460">Magnesium</keyword>
<keyword evidence="7" id="KW-0963">Cytoplasm</keyword>
<dbReference type="UniPathway" id="UPA00053">
    <property type="reaction ID" value="UER00088"/>
</dbReference>
<dbReference type="GO" id="GO:0000287">
    <property type="term" value="F:magnesium ion binding"/>
    <property type="evidence" value="ECO:0007669"/>
    <property type="project" value="UniProtKB-UniRule"/>
</dbReference>
<dbReference type="EMBL" id="ADVR01000035">
    <property type="protein sequence ID" value="EFO80896.1"/>
    <property type="molecule type" value="Genomic_DNA"/>
</dbReference>
<evidence type="ECO:0000256" key="5">
    <source>
        <dbReference type="ARBA" id="ARBA00022840"/>
    </source>
</evidence>
<evidence type="ECO:0000256" key="4">
    <source>
        <dbReference type="ARBA" id="ARBA00022777"/>
    </source>
</evidence>
<feature type="binding site" evidence="7">
    <location>
        <position position="17"/>
    </location>
    <ligand>
        <name>Mg(2+)</name>
        <dbReference type="ChEBI" id="CHEBI:18420"/>
    </ligand>
</feature>
<keyword evidence="4 7" id="KW-0418">Kinase</keyword>
<feature type="binding site" evidence="7">
    <location>
        <position position="35"/>
    </location>
    <ligand>
        <name>substrate</name>
    </ligand>
</feature>
<dbReference type="PRINTS" id="PR01100">
    <property type="entry name" value="SHIKIMTKNASE"/>
</dbReference>
<dbReference type="STRING" id="765420.OSCT_1226"/>
<dbReference type="InterPro" id="IPR027417">
    <property type="entry name" value="P-loop_NTPase"/>
</dbReference>
<keyword evidence="6 7" id="KW-0057">Aromatic amino acid biosynthesis</keyword>
<feature type="binding site" evidence="7">
    <location>
        <begin position="13"/>
        <end position="18"/>
    </location>
    <ligand>
        <name>ATP</name>
        <dbReference type="ChEBI" id="CHEBI:30616"/>
    </ligand>
</feature>
<dbReference type="GO" id="GO:0005524">
    <property type="term" value="F:ATP binding"/>
    <property type="evidence" value="ECO:0007669"/>
    <property type="project" value="UniProtKB-UniRule"/>
</dbReference>
<feature type="binding site" evidence="7">
    <location>
        <position position="81"/>
    </location>
    <ligand>
        <name>substrate</name>
    </ligand>
</feature>
<dbReference type="GO" id="GO:0008652">
    <property type="term" value="P:amino acid biosynthetic process"/>
    <property type="evidence" value="ECO:0007669"/>
    <property type="project" value="UniProtKB-KW"/>
</dbReference>
<comment type="caution">
    <text evidence="7">Lacks conserved residue(s) required for the propagation of feature annotation.</text>
</comment>
<comment type="subunit">
    <text evidence="7">Monomer.</text>
</comment>